<proteinExistence type="inferred from homology"/>
<keyword evidence="4" id="KW-1133">Transmembrane helix</keyword>
<dbReference type="Pfam" id="PF10502">
    <property type="entry name" value="Peptidase_S26"/>
    <property type="match status" value="1"/>
</dbReference>
<dbReference type="Proteomes" id="UP000003571">
    <property type="component" value="Unassembled WGS sequence"/>
</dbReference>
<reference evidence="6 7" key="1">
    <citation type="submission" date="2011-09" db="EMBL/GenBank/DDBJ databases">
        <title>The draft genome of Treponema saccharophilum DSM 2985.</title>
        <authorList>
            <consortium name="US DOE Joint Genome Institute (JGI-PGF)"/>
            <person name="Lucas S."/>
            <person name="Copeland A."/>
            <person name="Lapidus A."/>
            <person name="Glavina del Rio T."/>
            <person name="Dalin E."/>
            <person name="Tice H."/>
            <person name="Bruce D."/>
            <person name="Goodwin L."/>
            <person name="Pitluck S."/>
            <person name="Peters L."/>
            <person name="Kyrpides N."/>
            <person name="Mavromatis K."/>
            <person name="Ivanova N."/>
            <person name="Markowitz V."/>
            <person name="Cheng J.-F."/>
            <person name="Hugenholtz P."/>
            <person name="Woyke T."/>
            <person name="Wu D."/>
            <person name="Gronow S."/>
            <person name="Wellnitz S."/>
            <person name="Brambilla E."/>
            <person name="Klenk H.-P."/>
            <person name="Eisen J.A."/>
        </authorList>
    </citation>
    <scope>NUCLEOTIDE SEQUENCE [LARGE SCALE GENOMIC DNA]</scope>
    <source>
        <strain evidence="6 7">DSM 2985</strain>
    </source>
</reference>
<dbReference type="EC" id="3.4.21.89" evidence="4"/>
<keyword evidence="4" id="KW-0472">Membrane</keyword>
<keyword evidence="4" id="KW-0378">Hydrolase</keyword>
<feature type="transmembrane region" description="Helical" evidence="4">
    <location>
        <begin position="20"/>
        <end position="40"/>
    </location>
</feature>
<dbReference type="AlphaFoldDB" id="H7EK59"/>
<keyword evidence="4" id="KW-0812">Transmembrane</keyword>
<feature type="domain" description="Peptidase S26" evidence="5">
    <location>
        <begin position="23"/>
        <end position="185"/>
    </location>
</feature>
<evidence type="ECO:0000256" key="1">
    <source>
        <dbReference type="ARBA" id="ARBA00009370"/>
    </source>
</evidence>
<evidence type="ECO:0000313" key="6">
    <source>
        <dbReference type="EMBL" id="EIC01946.1"/>
    </source>
</evidence>
<keyword evidence="4" id="KW-0645">Protease</keyword>
<dbReference type="PANTHER" id="PTHR43390:SF1">
    <property type="entry name" value="CHLOROPLAST PROCESSING PEPTIDASE"/>
    <property type="match status" value="1"/>
</dbReference>
<dbReference type="Gene3D" id="2.10.109.10">
    <property type="entry name" value="Umud Fragment, subunit A"/>
    <property type="match status" value="1"/>
</dbReference>
<dbReference type="PRINTS" id="PR00727">
    <property type="entry name" value="LEADERPTASE"/>
</dbReference>
<sequence>MSESFSQDTPDSRKSARRPSVALIVCAGIALGVFLKLFVVDFLHVSGRSMVPSIQDGETIVVSKLRYGIVMPYGDKLLLRWSEPCRGDVVIYLYENKQVVKRCVAVGGDSLSVSRSADNDLFGEFGYTLEVCGSRIPLNETQFKNLSGVSSVPEGYVLAVGDNYGESLDSRNYGFVPVYNILGKVLCK</sequence>
<dbReference type="GO" id="GO:0009003">
    <property type="term" value="F:signal peptidase activity"/>
    <property type="evidence" value="ECO:0007669"/>
    <property type="project" value="UniProtKB-EC"/>
</dbReference>
<organism evidence="6 7">
    <name type="scientific">Treponema saccharophilum DSM 2985</name>
    <dbReference type="NCBI Taxonomy" id="907348"/>
    <lineage>
        <taxon>Bacteria</taxon>
        <taxon>Pseudomonadati</taxon>
        <taxon>Spirochaetota</taxon>
        <taxon>Spirochaetia</taxon>
        <taxon>Spirochaetales</taxon>
        <taxon>Treponemataceae</taxon>
        <taxon>Treponema</taxon>
    </lineage>
</organism>
<name>H7EK59_9SPIR</name>
<dbReference type="RefSeq" id="WP_002703883.1">
    <property type="nucleotide sequence ID" value="NZ_AGRW01000044.1"/>
</dbReference>
<dbReference type="InterPro" id="IPR000223">
    <property type="entry name" value="Pept_S26A_signal_pept_1"/>
</dbReference>
<evidence type="ECO:0000313" key="7">
    <source>
        <dbReference type="Proteomes" id="UP000003571"/>
    </source>
</evidence>
<dbReference type="NCBIfam" id="TIGR02227">
    <property type="entry name" value="sigpep_I_bact"/>
    <property type="match status" value="1"/>
</dbReference>
<gene>
    <name evidence="6" type="ORF">TresaDRAFT_1698</name>
</gene>
<dbReference type="eggNOG" id="COG0681">
    <property type="taxonomic scope" value="Bacteria"/>
</dbReference>
<comment type="catalytic activity">
    <reaction evidence="4">
        <text>Cleavage of hydrophobic, N-terminal signal or leader sequences from secreted and periplasmic proteins.</text>
        <dbReference type="EC" id="3.4.21.89"/>
    </reaction>
</comment>
<dbReference type="PATRIC" id="fig|907348.3.peg.1266"/>
<feature type="active site" evidence="3">
    <location>
        <position position="101"/>
    </location>
</feature>
<accession>H7EK59</accession>
<dbReference type="SUPFAM" id="SSF51306">
    <property type="entry name" value="LexA/Signal peptidase"/>
    <property type="match status" value="1"/>
</dbReference>
<evidence type="ECO:0000256" key="3">
    <source>
        <dbReference type="PIRSR" id="PIRSR600223-1"/>
    </source>
</evidence>
<evidence type="ECO:0000259" key="5">
    <source>
        <dbReference type="Pfam" id="PF10502"/>
    </source>
</evidence>
<dbReference type="GO" id="GO:0016020">
    <property type="term" value="C:membrane"/>
    <property type="evidence" value="ECO:0007669"/>
    <property type="project" value="UniProtKB-SubCell"/>
</dbReference>
<dbReference type="GO" id="GO:0004252">
    <property type="term" value="F:serine-type endopeptidase activity"/>
    <property type="evidence" value="ECO:0007669"/>
    <property type="project" value="InterPro"/>
</dbReference>
<comment type="subcellular location">
    <subcellularLocation>
        <location evidence="4">Membrane</location>
        <topology evidence="4">Single-pass type II membrane protein</topology>
    </subcellularLocation>
</comment>
<dbReference type="EMBL" id="AGRW01000044">
    <property type="protein sequence ID" value="EIC01946.1"/>
    <property type="molecule type" value="Genomic_DNA"/>
</dbReference>
<dbReference type="CDD" id="cd06530">
    <property type="entry name" value="S26_SPase_I"/>
    <property type="match status" value="1"/>
</dbReference>
<dbReference type="GO" id="GO:0006465">
    <property type="term" value="P:signal peptide processing"/>
    <property type="evidence" value="ECO:0007669"/>
    <property type="project" value="InterPro"/>
</dbReference>
<evidence type="ECO:0000256" key="2">
    <source>
        <dbReference type="ARBA" id="ARBA00019232"/>
    </source>
</evidence>
<comment type="caution">
    <text evidence="6">The sequence shown here is derived from an EMBL/GenBank/DDBJ whole genome shotgun (WGS) entry which is preliminary data.</text>
</comment>
<keyword evidence="7" id="KW-1185">Reference proteome</keyword>
<protein>
    <recommendedName>
        <fullName evidence="2 4">Signal peptidase I</fullName>
        <ecNumber evidence="4">3.4.21.89</ecNumber>
    </recommendedName>
</protein>
<dbReference type="STRING" id="907348.TresaDRAFT_1698"/>
<dbReference type="InterPro" id="IPR019533">
    <property type="entry name" value="Peptidase_S26"/>
</dbReference>
<comment type="similarity">
    <text evidence="1 4">Belongs to the peptidase S26 family.</text>
</comment>
<evidence type="ECO:0000256" key="4">
    <source>
        <dbReference type="RuleBase" id="RU362042"/>
    </source>
</evidence>
<dbReference type="OrthoDB" id="360985at2"/>
<dbReference type="InterPro" id="IPR036286">
    <property type="entry name" value="LexA/Signal_pep-like_sf"/>
</dbReference>
<dbReference type="PANTHER" id="PTHR43390">
    <property type="entry name" value="SIGNAL PEPTIDASE I"/>
    <property type="match status" value="1"/>
</dbReference>
<feature type="active site" evidence="3">
    <location>
        <position position="49"/>
    </location>
</feature>